<evidence type="ECO:0000313" key="2">
    <source>
        <dbReference type="EMBL" id="PKD19136.1"/>
    </source>
</evidence>
<dbReference type="Proteomes" id="UP000176009">
    <property type="component" value="Unassembled WGS sequence"/>
</dbReference>
<dbReference type="InterPro" id="IPR047765">
    <property type="entry name" value="GHMP_GYDIA-like"/>
</dbReference>
<dbReference type="AlphaFoldDB" id="A0A2N0TWQ7"/>
<keyword evidence="2" id="KW-0808">Transferase</keyword>
<reference evidence="1 3" key="2">
    <citation type="submission" date="2016-09" db="EMBL/GenBank/DDBJ databases">
        <title>Genome Sequence of Salegentibacter salarius,Isolated from a Marine Solar Saltern of the Yellow Sea in South Korea.</title>
        <authorList>
            <person name="Zheng Q."/>
            <person name="Liu Y."/>
        </authorList>
    </citation>
    <scope>NUCLEOTIDE SEQUENCE [LARGE SCALE GENOMIC DNA]</scope>
    <source>
        <strain evidence="1 3">KCTC 12974</strain>
    </source>
</reference>
<comment type="caution">
    <text evidence="2">The sequence shown here is derived from an EMBL/GenBank/DDBJ whole genome shotgun (WGS) entry which is preliminary data.</text>
</comment>
<dbReference type="GO" id="GO:0016301">
    <property type="term" value="F:kinase activity"/>
    <property type="evidence" value="ECO:0007669"/>
    <property type="project" value="UniProtKB-KW"/>
</dbReference>
<reference evidence="2 4" key="1">
    <citation type="submission" date="2015-10" db="EMBL/GenBank/DDBJ databases">
        <title>Draft genome sequence of Salegentibacter salinarum KCTC 12975.</title>
        <authorList>
            <person name="Lin W."/>
            <person name="Zheng Q."/>
        </authorList>
    </citation>
    <scope>NUCLEOTIDE SEQUENCE [LARGE SCALE GENOMIC DNA]</scope>
    <source>
        <strain evidence="2 4">KCTC 12974</strain>
    </source>
</reference>
<dbReference type="RefSeq" id="WP_070053976.1">
    <property type="nucleotide sequence ID" value="NZ_FVZF01000021.1"/>
</dbReference>
<keyword evidence="3" id="KW-1185">Reference proteome</keyword>
<dbReference type="EMBL" id="LKTR01000017">
    <property type="protein sequence ID" value="PKD19136.1"/>
    <property type="molecule type" value="Genomic_DNA"/>
</dbReference>
<gene>
    <name evidence="2" type="ORF">APR40_11415</name>
    <name evidence="1" type="ORF">BHS39_11435</name>
</gene>
<name>A0A2N0TWQ7_9FLAO</name>
<dbReference type="EMBL" id="MJBR01000014">
    <property type="protein sequence ID" value="OEY72742.1"/>
    <property type="molecule type" value="Genomic_DNA"/>
</dbReference>
<dbReference type="SUPFAM" id="SSF54211">
    <property type="entry name" value="Ribosomal protein S5 domain 2-like"/>
    <property type="match status" value="1"/>
</dbReference>
<evidence type="ECO:0000313" key="4">
    <source>
        <dbReference type="Proteomes" id="UP000232533"/>
    </source>
</evidence>
<keyword evidence="2" id="KW-0418">Kinase</keyword>
<organism evidence="2 4">
    <name type="scientific">Salegentibacter salarius</name>
    <dbReference type="NCBI Taxonomy" id="435906"/>
    <lineage>
        <taxon>Bacteria</taxon>
        <taxon>Pseudomonadati</taxon>
        <taxon>Bacteroidota</taxon>
        <taxon>Flavobacteriia</taxon>
        <taxon>Flavobacteriales</taxon>
        <taxon>Flavobacteriaceae</taxon>
        <taxon>Salegentibacter</taxon>
    </lineage>
</organism>
<dbReference type="OrthoDB" id="5288719at2"/>
<protein>
    <submittedName>
        <fullName evidence="2">GHMP kinase</fullName>
    </submittedName>
</protein>
<accession>A0A2N0TWQ7</accession>
<dbReference type="Proteomes" id="UP000232533">
    <property type="component" value="Unassembled WGS sequence"/>
</dbReference>
<evidence type="ECO:0000313" key="3">
    <source>
        <dbReference type="Proteomes" id="UP000176009"/>
    </source>
</evidence>
<dbReference type="InterPro" id="IPR020568">
    <property type="entry name" value="Ribosomal_Su5_D2-typ_SF"/>
</dbReference>
<dbReference type="Gene3D" id="3.30.230.10">
    <property type="match status" value="1"/>
</dbReference>
<sequence length="306" mass="34585">MRKEFYSNGKLLITGEYAVLDGAKALAVPTKFGQSLEIETSKGENVEWNSFDEHGNLWFQGEFEFKNGEFHHIKGEKEVSERLVEILNEAHKLNREIFSTGKTGIRVNTRLNFNRNWGLGTSSTLINNIAKWVEVDAFKLLKNTFGGSGYDIAAAQNKQAITYQLTENGPSVLKSNFHPDFSDNIFFVYLNEKKNSRDAIEHYKALPEANKTGLSEKISSLTEQFVKCATLTEFQLLINIHETLLSRALQTPKVKQERFPDFPGAVKSLGGWGGDFVMVTGDKVEVFEYFNNKGFKAIFAFEDIVL</sequence>
<proteinExistence type="predicted"/>
<dbReference type="NCBIfam" id="NF040656">
    <property type="entry name" value="GHMP_GYDIA"/>
    <property type="match status" value="1"/>
</dbReference>
<evidence type="ECO:0000313" key="1">
    <source>
        <dbReference type="EMBL" id="OEY72742.1"/>
    </source>
</evidence>
<dbReference type="InterPro" id="IPR014721">
    <property type="entry name" value="Ribsml_uS5_D2-typ_fold_subgr"/>
</dbReference>